<sequence>MMESWLPKVPRRLVHFVEKSASPEELPVDEALVGGANTENVGQNLSESMSSVHDGRLLMPRSKSAKMTKASASASAVVMAASTVSRPLNVEHRPKAAKSIEKMKPTDIRGLIFLV</sequence>
<evidence type="ECO:0000313" key="1">
    <source>
        <dbReference type="EnsemblMetazoa" id="GAUT015052-PA"/>
    </source>
</evidence>
<name>A0A1A9UTU1_GLOAU</name>
<protein>
    <submittedName>
        <fullName evidence="1">Uncharacterized protein</fullName>
    </submittedName>
</protein>
<evidence type="ECO:0000313" key="2">
    <source>
        <dbReference type="Proteomes" id="UP000078200"/>
    </source>
</evidence>
<dbReference type="EnsemblMetazoa" id="GAUT015052-RA">
    <property type="protein sequence ID" value="GAUT015052-PA"/>
    <property type="gene ID" value="GAUT015052"/>
</dbReference>
<dbReference type="Proteomes" id="UP000078200">
    <property type="component" value="Unassembled WGS sequence"/>
</dbReference>
<organism evidence="1 2">
    <name type="scientific">Glossina austeni</name>
    <name type="common">Savannah tsetse fly</name>
    <dbReference type="NCBI Taxonomy" id="7395"/>
    <lineage>
        <taxon>Eukaryota</taxon>
        <taxon>Metazoa</taxon>
        <taxon>Ecdysozoa</taxon>
        <taxon>Arthropoda</taxon>
        <taxon>Hexapoda</taxon>
        <taxon>Insecta</taxon>
        <taxon>Pterygota</taxon>
        <taxon>Neoptera</taxon>
        <taxon>Endopterygota</taxon>
        <taxon>Diptera</taxon>
        <taxon>Brachycera</taxon>
        <taxon>Muscomorpha</taxon>
        <taxon>Hippoboscoidea</taxon>
        <taxon>Glossinidae</taxon>
        <taxon>Glossina</taxon>
    </lineage>
</organism>
<dbReference type="VEuPathDB" id="VectorBase:GAUT015052"/>
<reference evidence="1" key="1">
    <citation type="submission" date="2020-05" db="UniProtKB">
        <authorList>
            <consortium name="EnsemblMetazoa"/>
        </authorList>
    </citation>
    <scope>IDENTIFICATION</scope>
    <source>
        <strain evidence="1">TTRI</strain>
    </source>
</reference>
<proteinExistence type="predicted"/>
<dbReference type="AlphaFoldDB" id="A0A1A9UTU1"/>
<accession>A0A1A9UTU1</accession>
<keyword evidence="2" id="KW-1185">Reference proteome</keyword>